<reference evidence="2 3" key="1">
    <citation type="submission" date="2018-06" db="EMBL/GenBank/DDBJ databases">
        <title>Genomic Encyclopedia of Type Strains, Phase IV (KMG-IV): sequencing the most valuable type-strain genomes for metagenomic binning, comparative biology and taxonomic classification.</title>
        <authorList>
            <person name="Goeker M."/>
        </authorList>
    </citation>
    <scope>NUCLEOTIDE SEQUENCE [LARGE SCALE GENOMIC DNA]</scope>
    <source>
        <strain evidence="2 3">DSM 44599</strain>
    </source>
</reference>
<evidence type="ECO:0000313" key="2">
    <source>
        <dbReference type="EMBL" id="RBO84492.1"/>
    </source>
</evidence>
<feature type="region of interest" description="Disordered" evidence="1">
    <location>
        <begin position="1"/>
        <end position="30"/>
    </location>
</feature>
<evidence type="ECO:0000256" key="1">
    <source>
        <dbReference type="SAM" id="MobiDB-lite"/>
    </source>
</evidence>
<keyword evidence="3" id="KW-1185">Reference proteome</keyword>
<gene>
    <name evidence="2" type="ORF">DFR74_11653</name>
</gene>
<dbReference type="Proteomes" id="UP000252586">
    <property type="component" value="Unassembled WGS sequence"/>
</dbReference>
<accession>A0A366D349</accession>
<evidence type="ECO:0000313" key="3">
    <source>
        <dbReference type="Proteomes" id="UP000252586"/>
    </source>
</evidence>
<proteinExistence type="predicted"/>
<dbReference type="EMBL" id="QNRE01000016">
    <property type="protein sequence ID" value="RBO84492.1"/>
    <property type="molecule type" value="Genomic_DNA"/>
</dbReference>
<organism evidence="2 3">
    <name type="scientific">Nocardia puris</name>
    <dbReference type="NCBI Taxonomy" id="208602"/>
    <lineage>
        <taxon>Bacteria</taxon>
        <taxon>Bacillati</taxon>
        <taxon>Actinomycetota</taxon>
        <taxon>Actinomycetes</taxon>
        <taxon>Mycobacteriales</taxon>
        <taxon>Nocardiaceae</taxon>
        <taxon>Nocardia</taxon>
    </lineage>
</organism>
<dbReference type="AlphaFoldDB" id="A0A366D349"/>
<comment type="caution">
    <text evidence="2">The sequence shown here is derived from an EMBL/GenBank/DDBJ whole genome shotgun (WGS) entry which is preliminary data.</text>
</comment>
<dbReference type="STRING" id="1210090.GCA_001613185_03992"/>
<sequence length="30" mass="3422">MSEQTTTTAERGEYEAPKVETKTMISRQCD</sequence>
<feature type="compositionally biased region" description="Basic and acidic residues" evidence="1">
    <location>
        <begin position="10"/>
        <end position="21"/>
    </location>
</feature>
<name>A0A366D349_9NOCA</name>
<protein>
    <submittedName>
        <fullName evidence="2">Uncharacterized protein</fullName>
    </submittedName>
</protein>